<reference evidence="1 2" key="1">
    <citation type="journal article" date="2010" name="J. Microbiol.">
        <title>Phenotypic characterization and genomic analysis of the Shigella sonnei bacteriophage SP18.</title>
        <authorList>
            <person name="Kim K.H."/>
            <person name="Chang H.W."/>
            <person name="Nam Y.D."/>
            <person name="Roh S.W."/>
            <person name="Bae J.W."/>
        </authorList>
    </citation>
    <scope>NUCLEOTIDE SEQUENCE [LARGE SCALE GENOMIC DNA]</scope>
</reference>
<name>E3SF84_BPSP8</name>
<sequence>MKFKFYYVKHKVTGEFVASATFVTGEGDTYTTMFLSKWESDQPYLSTREDLQRLIDGQYNNSWSIDVYKCIQHAIVENQLEIIEVEL</sequence>
<organismHost>
    <name type="scientific">Shigella sonnei</name>
    <dbReference type="NCBI Taxonomy" id="624"/>
</organismHost>
<dbReference type="Proteomes" id="UP000007042">
    <property type="component" value="Segment"/>
</dbReference>
<dbReference type="RefSeq" id="YP_003934904.1">
    <property type="nucleotide sequence ID" value="NC_014595.1"/>
</dbReference>
<organism evidence="1 2">
    <name type="scientific">Shigella phage SP18</name>
    <dbReference type="NCBI Taxonomy" id="645664"/>
    <lineage>
        <taxon>Viruses</taxon>
        <taxon>Duplodnaviria</taxon>
        <taxon>Heunggongvirae</taxon>
        <taxon>Uroviricota</taxon>
        <taxon>Caudoviricetes</taxon>
        <taxon>Pantevenvirales</taxon>
        <taxon>Straboviridae</taxon>
        <taxon>Tevenvirinae</taxon>
        <taxon>Gaprivervirus</taxon>
        <taxon>Gaprivervirus sp18</taxon>
    </lineage>
</organism>
<evidence type="ECO:0000313" key="1">
    <source>
        <dbReference type="EMBL" id="ADO19621.1"/>
    </source>
</evidence>
<evidence type="ECO:0000313" key="2">
    <source>
        <dbReference type="Proteomes" id="UP000007042"/>
    </source>
</evidence>
<accession>E3SF84</accession>
<dbReference type="KEGG" id="vg:9830645"/>
<protein>
    <submittedName>
        <fullName evidence="1">Uncharacterized protein</fullName>
    </submittedName>
</protein>
<proteinExistence type="predicted"/>
<dbReference type="EMBL" id="GQ981382">
    <property type="protein sequence ID" value="ADO19621.1"/>
    <property type="molecule type" value="Genomic_DNA"/>
</dbReference>
<gene>
    <name evidence="1" type="ORF">SP18gp281</name>
</gene>
<keyword evidence="2" id="KW-1185">Reference proteome</keyword>